<gene>
    <name evidence="1" type="ORF">SAMN05421748_1139</name>
</gene>
<protein>
    <recommendedName>
        <fullName evidence="3">Fic/DOC family protein</fullName>
    </recommendedName>
</protein>
<evidence type="ECO:0008006" key="3">
    <source>
        <dbReference type="Google" id="ProtNLM"/>
    </source>
</evidence>
<dbReference type="RefSeq" id="WP_097322888.1">
    <property type="nucleotide sequence ID" value="NZ_OBDY01000013.1"/>
</dbReference>
<dbReference type="AlphaFoldDB" id="A0A285IWV1"/>
<evidence type="ECO:0000313" key="2">
    <source>
        <dbReference type="Proteomes" id="UP000219612"/>
    </source>
</evidence>
<dbReference type="EMBL" id="OBDY01000013">
    <property type="protein sequence ID" value="SNY52474.1"/>
    <property type="molecule type" value="Genomic_DNA"/>
</dbReference>
<accession>A0A285IWV1</accession>
<reference evidence="1 2" key="1">
    <citation type="submission" date="2017-09" db="EMBL/GenBank/DDBJ databases">
        <authorList>
            <person name="Ehlers B."/>
            <person name="Leendertz F.H."/>
        </authorList>
    </citation>
    <scope>NUCLEOTIDE SEQUENCE [LARGE SCALE GENOMIC DNA]</scope>
    <source>
        <strain evidence="1 2">CGMCC 4.6857</strain>
    </source>
</reference>
<name>A0A285IWV1_9ACTN</name>
<evidence type="ECO:0000313" key="1">
    <source>
        <dbReference type="EMBL" id="SNY52474.1"/>
    </source>
</evidence>
<dbReference type="OrthoDB" id="5523488at2"/>
<dbReference type="Proteomes" id="UP000219612">
    <property type="component" value="Unassembled WGS sequence"/>
</dbReference>
<sequence length="134" mass="14537">MAVRDGFTAHASIGEDLQRQNLLLSAYEDVRRTAATGAALTSEVTARWNGMLRGLPPAAFRQGPAFAKNGRERYGLHADTEQRYASCLSQAATPTIPAAARAYLDVAFFHPYDDGNARLAASCGGDVVRVWRRP</sequence>
<organism evidence="1 2">
    <name type="scientific">Paractinoplanes atraurantiacus</name>
    <dbReference type="NCBI Taxonomy" id="1036182"/>
    <lineage>
        <taxon>Bacteria</taxon>
        <taxon>Bacillati</taxon>
        <taxon>Actinomycetota</taxon>
        <taxon>Actinomycetes</taxon>
        <taxon>Micromonosporales</taxon>
        <taxon>Micromonosporaceae</taxon>
        <taxon>Paractinoplanes</taxon>
    </lineage>
</organism>
<proteinExistence type="predicted"/>
<keyword evidence="2" id="KW-1185">Reference proteome</keyword>